<dbReference type="AlphaFoldDB" id="A0A381R6D4"/>
<protein>
    <recommendedName>
        <fullName evidence="1">Peptidase M24 domain-containing protein</fullName>
    </recommendedName>
</protein>
<dbReference type="Gene3D" id="3.90.230.10">
    <property type="entry name" value="Creatinase/methionine aminopeptidase superfamily"/>
    <property type="match status" value="1"/>
</dbReference>
<name>A0A381R6D4_9ZZZZ</name>
<feature type="non-terminal residue" evidence="2">
    <location>
        <position position="1"/>
    </location>
</feature>
<dbReference type="Pfam" id="PF00557">
    <property type="entry name" value="Peptidase_M24"/>
    <property type="match status" value="1"/>
</dbReference>
<evidence type="ECO:0000313" key="2">
    <source>
        <dbReference type="EMBL" id="SUZ85427.1"/>
    </source>
</evidence>
<dbReference type="InterPro" id="IPR000994">
    <property type="entry name" value="Pept_M24"/>
</dbReference>
<dbReference type="InterPro" id="IPR036005">
    <property type="entry name" value="Creatinase/aminopeptidase-like"/>
</dbReference>
<organism evidence="2">
    <name type="scientific">marine metagenome</name>
    <dbReference type="NCBI Taxonomy" id="408172"/>
    <lineage>
        <taxon>unclassified sequences</taxon>
        <taxon>metagenomes</taxon>
        <taxon>ecological metagenomes</taxon>
    </lineage>
</organism>
<dbReference type="SUPFAM" id="SSF55920">
    <property type="entry name" value="Creatinase/aminopeptidase"/>
    <property type="match status" value="1"/>
</dbReference>
<feature type="domain" description="Peptidase M24" evidence="1">
    <location>
        <begin position="265"/>
        <end position="423"/>
    </location>
</feature>
<dbReference type="EMBL" id="UINC01001635">
    <property type="protein sequence ID" value="SUZ85427.1"/>
    <property type="molecule type" value="Genomic_DNA"/>
</dbReference>
<evidence type="ECO:0000259" key="1">
    <source>
        <dbReference type="Pfam" id="PF00557"/>
    </source>
</evidence>
<reference evidence="2" key="1">
    <citation type="submission" date="2018-05" db="EMBL/GenBank/DDBJ databases">
        <authorList>
            <person name="Lanie J.A."/>
            <person name="Ng W.-L."/>
            <person name="Kazmierczak K.M."/>
            <person name="Andrzejewski T.M."/>
            <person name="Davidsen T.M."/>
            <person name="Wayne K.J."/>
            <person name="Tettelin H."/>
            <person name="Glass J.I."/>
            <person name="Rusch D."/>
            <person name="Podicherti R."/>
            <person name="Tsui H.-C.T."/>
            <person name="Winkler M.E."/>
        </authorList>
    </citation>
    <scope>NUCLEOTIDE SEQUENCE</scope>
</reference>
<accession>A0A381R6D4</accession>
<gene>
    <name evidence="2" type="ORF">METZ01_LOCUS38281</name>
</gene>
<sequence>VAVTVISMLVTSSDLLAQRRPNAGQDIQKVIPMRERVQIMQHFWDWKKGNVLPAIMREQGVDMWIVRSDEQPEYRQTSYKEGPFYTSLLPANHEGMVLASQYEEGSRIPEFLLFFDTGVEIEYVQPRDYAHIGELVRARDPRTIAISETNNEPMLKVLGEYASRAVNSWVLGVRWLETMGPEQISVYRYVQGVANDLIAEGFSNKAIIPDVTTVEDLNWWFRHRMLDLHIEKENHPTIGIQRKPANIEKYAAEDSPEFFRNGGRSDNGMNPTIRRGDIVSLDSDIMLLGMVTDSHQHAYVLEEGETDVPEELKEALRIVNRMQDRFAAEFQYGRTGIEIERAAAQILREEGVIDSNLGFHPPPMFLRRFTINGLMFSRGTWVSGLGSGSGYKLHKVVSNEHTLNYNTLYAFEPHTRVAVAGWGERGVELGIGQIAVFTEDGLKYLDRAQPDDQWHIIR</sequence>
<proteinExistence type="predicted"/>